<dbReference type="Gene3D" id="3.30.450.70">
    <property type="match status" value="1"/>
</dbReference>
<dbReference type="InterPro" id="IPR007233">
    <property type="entry name" value="TRAPPC"/>
</dbReference>
<evidence type="ECO:0000256" key="6">
    <source>
        <dbReference type="ARBA" id="ARBA00022892"/>
    </source>
</evidence>
<feature type="compositionally biased region" description="Basic and acidic residues" evidence="9">
    <location>
        <begin position="902"/>
        <end position="912"/>
    </location>
</feature>
<evidence type="ECO:0000313" key="11">
    <source>
        <dbReference type="EMBL" id="KAL0073828.1"/>
    </source>
</evidence>
<feature type="compositionally biased region" description="Basic and acidic residues" evidence="9">
    <location>
        <begin position="387"/>
        <end position="412"/>
    </location>
</feature>
<feature type="domain" description="RRM" evidence="10">
    <location>
        <begin position="813"/>
        <end position="890"/>
    </location>
</feature>
<evidence type="ECO:0000256" key="3">
    <source>
        <dbReference type="ARBA" id="ARBA00022448"/>
    </source>
</evidence>
<dbReference type="InterPro" id="IPR011012">
    <property type="entry name" value="Longin-like_dom_sf"/>
</dbReference>
<dbReference type="SUPFAM" id="SSF54928">
    <property type="entry name" value="RNA-binding domain, RBD"/>
    <property type="match status" value="3"/>
</dbReference>
<dbReference type="Pfam" id="PF04099">
    <property type="entry name" value="Sybindin"/>
    <property type="match status" value="1"/>
</dbReference>
<feature type="domain" description="RRM" evidence="10">
    <location>
        <begin position="416"/>
        <end position="494"/>
    </location>
</feature>
<feature type="domain" description="RRM" evidence="10">
    <location>
        <begin position="129"/>
        <end position="206"/>
    </location>
</feature>
<evidence type="ECO:0000256" key="9">
    <source>
        <dbReference type="SAM" id="MobiDB-lite"/>
    </source>
</evidence>
<dbReference type="CDD" id="cd14856">
    <property type="entry name" value="TRAPPC4_synbindin"/>
    <property type="match status" value="1"/>
</dbReference>
<evidence type="ECO:0000256" key="4">
    <source>
        <dbReference type="ARBA" id="ARBA00022824"/>
    </source>
</evidence>
<dbReference type="EMBL" id="JBCLYO010000050">
    <property type="protein sequence ID" value="KAL0073828.1"/>
    <property type="molecule type" value="Genomic_DNA"/>
</dbReference>
<gene>
    <name evidence="11" type="ORF">J3Q64DRAFT_1882965</name>
</gene>
<sequence length="932" mass="104787">MILSLYIINKAGGLVYQKDFGDQLEKLSSNEYLVLAGTFHGVHAITSKISPLYGSTGIEMLEADTFRLFCFQTLTGSKFLLFTDPQQVSVEPYMKKIYDLYSDFVMKNPFHTPEMPIRCDRFDQSLLKSRLIVKNLPKDLTEEKFREHFASKGEVTDAKLMKTAWGASRRFGFIGYRTEKAAEAAMKHFNNTFINMAKISVEIAIPYGSDTLPRAWSRYTEGTSAHDRVNETTKKNDTFEVEETDAFKAKQEKKSQHVNELKNAEENDPKLKEYLSVMAARSKTKTWANDDVAPINGLGKANGGADDEAHKLALAADPEDDLYEDLPPKKSQAADDDEDEDEEMEESVEDEDSKEKTKSKKTKSKKSEGSEGSAQKPDEDAVMEDAAEQKPKYDDDANVRGKPDEVDPKDQINDTGRLFVRNLSYSCTEQDLRDLFSPFGPISEVYLPIAKDTKRSKGFAYILFLMPEHAIKAYEALDMKFFQGRLLHILASKEKPPPKEDEFFGPNGTKLSSVKKDKEKKRRNMAGSDFNWNSLYMSSDAIAASIADRLGVSKSDVLNPDADNMAVRLALAETQIVTETKEFFEKHGIILDTFGSKDRSENVILVKNIPFGTSEEEIRGLFGKFGELGRVLIPPAKTMAVVEFIENNEARAAFRGLAYRRFKDSLIYLEKAPNGLFKDKYDPAAIKKRAEEHVAKKAAAAELMETSTKDDDSDVATLFVKNLSFSTTVESLKKVFSNLEGYRSSRINVKPDPKVPGKNLSMGFGFVEFNNKENASKALAAMQGYTLDGHALELKFSHRNTDAKPSSTKAETTKLVVRNVPFEATSKDLTELFGTYGQLKSMRLPKKFNGGHRGFAFLDFMTKQEAKNVYDNMGSIHLYGRHLVLEWAQEEDGIDALREKTGKSYAKEESHNGRNAKRQRVDLDGVEDDMLE</sequence>
<dbReference type="PROSITE" id="PS50102">
    <property type="entry name" value="RRM"/>
    <property type="match status" value="5"/>
</dbReference>
<evidence type="ECO:0000313" key="12">
    <source>
        <dbReference type="Proteomes" id="UP001448207"/>
    </source>
</evidence>
<dbReference type="SUPFAM" id="SSF64356">
    <property type="entry name" value="SNARE-like"/>
    <property type="match status" value="1"/>
</dbReference>
<keyword evidence="3" id="KW-0813">Transport</keyword>
<organism evidence="11 12">
    <name type="scientific">Phycomyces blakesleeanus</name>
    <dbReference type="NCBI Taxonomy" id="4837"/>
    <lineage>
        <taxon>Eukaryota</taxon>
        <taxon>Fungi</taxon>
        <taxon>Fungi incertae sedis</taxon>
        <taxon>Mucoromycota</taxon>
        <taxon>Mucoromycotina</taxon>
        <taxon>Mucoromycetes</taxon>
        <taxon>Mucorales</taxon>
        <taxon>Phycomycetaceae</taxon>
        <taxon>Phycomyces</taxon>
    </lineage>
</organism>
<feature type="domain" description="RRM" evidence="10">
    <location>
        <begin position="602"/>
        <end position="674"/>
    </location>
</feature>
<evidence type="ECO:0000256" key="5">
    <source>
        <dbReference type="ARBA" id="ARBA00022884"/>
    </source>
</evidence>
<dbReference type="Gene3D" id="3.30.70.330">
    <property type="match status" value="5"/>
</dbReference>
<evidence type="ECO:0000256" key="1">
    <source>
        <dbReference type="ARBA" id="ARBA00004240"/>
    </source>
</evidence>
<evidence type="ECO:0000256" key="7">
    <source>
        <dbReference type="ARBA" id="ARBA00023034"/>
    </source>
</evidence>
<accession>A0ABR3AHX2</accession>
<keyword evidence="7" id="KW-0333">Golgi apparatus</keyword>
<keyword evidence="12" id="KW-1185">Reference proteome</keyword>
<dbReference type="PANTHER" id="PTHR10352">
    <property type="entry name" value="EUKARYOTIC TRANSLATION INITIATION FACTOR 3 SUBUNIT G"/>
    <property type="match status" value="1"/>
</dbReference>
<dbReference type="CDD" id="cd12320">
    <property type="entry name" value="RRM6_RBM19_RRM5_MRD1"/>
    <property type="match status" value="1"/>
</dbReference>
<evidence type="ECO:0000256" key="8">
    <source>
        <dbReference type="PROSITE-ProRule" id="PRU00176"/>
    </source>
</evidence>
<feature type="compositionally biased region" description="Acidic residues" evidence="9">
    <location>
        <begin position="334"/>
        <end position="352"/>
    </location>
</feature>
<name>A0ABR3AHX2_PHYBL</name>
<dbReference type="InterPro" id="IPR035979">
    <property type="entry name" value="RBD_domain_sf"/>
</dbReference>
<dbReference type="InterPro" id="IPR000504">
    <property type="entry name" value="RRM_dom"/>
</dbReference>
<comment type="subcellular location">
    <subcellularLocation>
        <location evidence="1">Endoplasmic reticulum</location>
    </subcellularLocation>
    <subcellularLocation>
        <location evidence="2">Golgi apparatus</location>
    </subcellularLocation>
</comment>
<evidence type="ECO:0000256" key="2">
    <source>
        <dbReference type="ARBA" id="ARBA00004555"/>
    </source>
</evidence>
<protein>
    <submittedName>
        <fullName evidence="11">Sybindin-like family-domain-containing protein</fullName>
    </submittedName>
</protein>
<dbReference type="SMART" id="SM00360">
    <property type="entry name" value="RRM"/>
    <property type="match status" value="5"/>
</dbReference>
<dbReference type="CDD" id="cd12565">
    <property type="entry name" value="RRM1_MRD1"/>
    <property type="match status" value="1"/>
</dbReference>
<dbReference type="InterPro" id="IPR012677">
    <property type="entry name" value="Nucleotide-bd_a/b_plait_sf"/>
</dbReference>
<reference evidence="11 12" key="1">
    <citation type="submission" date="2024-04" db="EMBL/GenBank/DDBJ databases">
        <title>Symmetric and asymmetric DNA N6-adenine methylation regulates different biological responses in Mucorales.</title>
        <authorList>
            <consortium name="Lawrence Berkeley National Laboratory"/>
            <person name="Lax C."/>
            <person name="Mondo S.J."/>
            <person name="Osorio-Concepcion M."/>
            <person name="Muszewska A."/>
            <person name="Corrochano-Luque M."/>
            <person name="Gutierrez G."/>
            <person name="Riley R."/>
            <person name="Lipzen A."/>
            <person name="Guo J."/>
            <person name="Hundley H."/>
            <person name="Amirebrahimi M."/>
            <person name="Ng V."/>
            <person name="Lorenzo-Gutierrez D."/>
            <person name="Binder U."/>
            <person name="Yang J."/>
            <person name="Song Y."/>
            <person name="Canovas D."/>
            <person name="Navarro E."/>
            <person name="Freitag M."/>
            <person name="Gabaldon T."/>
            <person name="Grigoriev I.V."/>
            <person name="Corrochano L.M."/>
            <person name="Nicolas F.E."/>
            <person name="Garre V."/>
        </authorList>
    </citation>
    <scope>NUCLEOTIDE SEQUENCE [LARGE SCALE GENOMIC DNA]</scope>
    <source>
        <strain evidence="11 12">L51</strain>
    </source>
</reference>
<feature type="region of interest" description="Disordered" evidence="9">
    <location>
        <begin position="318"/>
        <end position="412"/>
    </location>
</feature>
<keyword evidence="4" id="KW-0256">Endoplasmic reticulum</keyword>
<feature type="region of interest" description="Disordered" evidence="9">
    <location>
        <begin position="902"/>
        <end position="932"/>
    </location>
</feature>
<proteinExistence type="predicted"/>
<dbReference type="SMART" id="SM01399">
    <property type="entry name" value="Sybindin"/>
    <property type="match status" value="1"/>
</dbReference>
<feature type="domain" description="RRM" evidence="10">
    <location>
        <begin position="716"/>
        <end position="799"/>
    </location>
</feature>
<keyword evidence="5 8" id="KW-0694">RNA-binding</keyword>
<dbReference type="Pfam" id="PF00076">
    <property type="entry name" value="RRM_1"/>
    <property type="match status" value="5"/>
</dbReference>
<dbReference type="Proteomes" id="UP001448207">
    <property type="component" value="Unassembled WGS sequence"/>
</dbReference>
<keyword evidence="6" id="KW-0931">ER-Golgi transport</keyword>
<comment type="caution">
    <text evidence="11">The sequence shown here is derived from an EMBL/GenBank/DDBJ whole genome shotgun (WGS) entry which is preliminary data.</text>
</comment>
<dbReference type="CDD" id="cd12317">
    <property type="entry name" value="RRM4_RBM19_RRM3_MRD1"/>
    <property type="match status" value="1"/>
</dbReference>
<evidence type="ECO:0000259" key="10">
    <source>
        <dbReference type="PROSITE" id="PS50102"/>
    </source>
</evidence>